<feature type="signal peptide" evidence="2">
    <location>
        <begin position="1"/>
        <end position="18"/>
    </location>
</feature>
<sequence>MRFSTLLGIALHTASVLGAAIPEGVVQRDFYDCICPMDTGSANENCMKHCREQYYSRVSFVDAPKTLAPAAASADVEYAAPIPTPVAVFPNFYHCYRFLIYFKSVDFYHCHKSAYFDFDSDLYYPHEFPVINFDINFYRLIHFRSDFHFQYRLVHLRRLIHLNFDVNYFYRLVYLCYRLVDFNFVFNFYYRLIHLYRLVHFRYRLVHHRLVDLHHRHVYLSYQLIDFHHCYNPLIYEAPQRGGGQALDGLSEMRPLSRSMQWESLLYDLVGRRHATHAVESSRLNYPLRRVQLDLATRRSTDKGRRWTATTLPCHRKPKGPPGPAQDPFQSLPTSLLREVPFILLFLPADKVPPRSSHVASIPETRQTAQCRIRSFRAKGILPIMGFNIATAVMMQQEQPTTNEPFSWAGGGGGGGGGTGPGSPPADLIDERILLGQERAPFERNPHVEKMADKQGPGPLPGLQQEEQAAVETAGHDGVSSAPPRRRSTAKLSGQRLLSDDSHEPGNARALDVKETRDDLCTASPPPLPNKLKLSSN</sequence>
<gene>
    <name evidence="3" type="ORF">CSOJ01_12896</name>
</gene>
<protein>
    <submittedName>
        <fullName evidence="3">Uncharacterized protein</fullName>
    </submittedName>
</protein>
<feature type="compositionally biased region" description="Basic and acidic residues" evidence="1">
    <location>
        <begin position="441"/>
        <end position="453"/>
    </location>
</feature>
<dbReference type="Proteomes" id="UP000652219">
    <property type="component" value="Unassembled WGS sequence"/>
</dbReference>
<name>A0A8H6MLS9_9PEZI</name>
<dbReference type="AlphaFoldDB" id="A0A8H6MLS9"/>
<accession>A0A8H6MLS9</accession>
<keyword evidence="4" id="KW-1185">Reference proteome</keyword>
<evidence type="ECO:0000313" key="3">
    <source>
        <dbReference type="EMBL" id="KAF6797608.1"/>
    </source>
</evidence>
<feature type="region of interest" description="Disordered" evidence="1">
    <location>
        <begin position="441"/>
        <end position="537"/>
    </location>
</feature>
<evidence type="ECO:0000313" key="4">
    <source>
        <dbReference type="Proteomes" id="UP000652219"/>
    </source>
</evidence>
<reference evidence="3 4" key="1">
    <citation type="journal article" date="2020" name="Phytopathology">
        <title>Genome Sequence Resources of Colletotrichum truncatum, C. plurivorum, C. musicola, and C. sojae: Four Species Pathogenic to Soybean (Glycine max).</title>
        <authorList>
            <person name="Rogerio F."/>
            <person name="Boufleur T.R."/>
            <person name="Ciampi-Guillardi M."/>
            <person name="Sukno S.A."/>
            <person name="Thon M.R."/>
            <person name="Massola Junior N.S."/>
            <person name="Baroncelli R."/>
        </authorList>
    </citation>
    <scope>NUCLEOTIDE SEQUENCE [LARGE SCALE GENOMIC DNA]</scope>
    <source>
        <strain evidence="3 4">LFN0009</strain>
    </source>
</reference>
<evidence type="ECO:0000256" key="1">
    <source>
        <dbReference type="SAM" id="MobiDB-lite"/>
    </source>
</evidence>
<feature type="compositionally biased region" description="Gly residues" evidence="1">
    <location>
        <begin position="409"/>
        <end position="421"/>
    </location>
</feature>
<evidence type="ECO:0000256" key="2">
    <source>
        <dbReference type="SAM" id="SignalP"/>
    </source>
</evidence>
<organism evidence="3 4">
    <name type="scientific">Colletotrichum sojae</name>
    <dbReference type="NCBI Taxonomy" id="2175907"/>
    <lineage>
        <taxon>Eukaryota</taxon>
        <taxon>Fungi</taxon>
        <taxon>Dikarya</taxon>
        <taxon>Ascomycota</taxon>
        <taxon>Pezizomycotina</taxon>
        <taxon>Sordariomycetes</taxon>
        <taxon>Hypocreomycetidae</taxon>
        <taxon>Glomerellales</taxon>
        <taxon>Glomerellaceae</taxon>
        <taxon>Colletotrichum</taxon>
        <taxon>Colletotrichum orchidearum species complex</taxon>
    </lineage>
</organism>
<dbReference type="EMBL" id="WIGN01000349">
    <property type="protein sequence ID" value="KAF6797608.1"/>
    <property type="molecule type" value="Genomic_DNA"/>
</dbReference>
<feature type="chain" id="PRO_5034142101" evidence="2">
    <location>
        <begin position="19"/>
        <end position="537"/>
    </location>
</feature>
<proteinExistence type="predicted"/>
<comment type="caution">
    <text evidence="3">The sequence shown here is derived from an EMBL/GenBank/DDBJ whole genome shotgun (WGS) entry which is preliminary data.</text>
</comment>
<feature type="compositionally biased region" description="Basic and acidic residues" evidence="1">
    <location>
        <begin position="498"/>
        <end position="520"/>
    </location>
</feature>
<feature type="region of interest" description="Disordered" evidence="1">
    <location>
        <begin position="398"/>
        <end position="428"/>
    </location>
</feature>
<keyword evidence="2" id="KW-0732">Signal</keyword>